<dbReference type="PATRIC" id="fig|993692.3.peg.914"/>
<dbReference type="Pfam" id="PF13411">
    <property type="entry name" value="MerR_1"/>
    <property type="match status" value="1"/>
</dbReference>
<dbReference type="SUPFAM" id="SSF46955">
    <property type="entry name" value="Putative DNA-binding domain"/>
    <property type="match status" value="1"/>
</dbReference>
<comment type="caution">
    <text evidence="6">The sequence shown here is derived from an EMBL/GenBank/DDBJ whole genome shotgun (WGS) entry which is preliminary data.</text>
</comment>
<dbReference type="InterPro" id="IPR009061">
    <property type="entry name" value="DNA-bd_dom_put_sf"/>
</dbReference>
<dbReference type="RefSeq" id="WP_057879745.1">
    <property type="nucleotide sequence ID" value="NZ_JQCF01000002.1"/>
</dbReference>
<dbReference type="STRING" id="993692.IV57_GL000903"/>
<feature type="domain" description="HTH merR-type" evidence="5">
    <location>
        <begin position="1"/>
        <end position="68"/>
    </location>
</feature>
<name>A0A0R2LET4_9LACO</name>
<keyword evidence="4" id="KW-0804">Transcription</keyword>
<organism evidence="6 7">
    <name type="scientific">Companilactobacillus kimchiensis</name>
    <dbReference type="NCBI Taxonomy" id="993692"/>
    <lineage>
        <taxon>Bacteria</taxon>
        <taxon>Bacillati</taxon>
        <taxon>Bacillota</taxon>
        <taxon>Bacilli</taxon>
        <taxon>Lactobacillales</taxon>
        <taxon>Lactobacillaceae</taxon>
        <taxon>Companilactobacillus</taxon>
    </lineage>
</organism>
<dbReference type="PANTHER" id="PTHR30204">
    <property type="entry name" value="REDOX-CYCLING DRUG-SENSING TRANSCRIPTIONAL ACTIVATOR SOXR"/>
    <property type="match status" value="1"/>
</dbReference>
<keyword evidence="7" id="KW-1185">Reference proteome</keyword>
<dbReference type="EMBL" id="JQCF01000002">
    <property type="protein sequence ID" value="KRO00469.1"/>
    <property type="molecule type" value="Genomic_DNA"/>
</dbReference>
<evidence type="ECO:0000313" key="7">
    <source>
        <dbReference type="Proteomes" id="UP000051006"/>
    </source>
</evidence>
<evidence type="ECO:0000256" key="4">
    <source>
        <dbReference type="ARBA" id="ARBA00023163"/>
    </source>
</evidence>
<protein>
    <recommendedName>
        <fullName evidence="5">HTH merR-type domain-containing protein</fullName>
    </recommendedName>
</protein>
<evidence type="ECO:0000313" key="6">
    <source>
        <dbReference type="EMBL" id="KRO00469.1"/>
    </source>
</evidence>
<dbReference type="InterPro" id="IPR000551">
    <property type="entry name" value="MerR-type_HTH_dom"/>
</dbReference>
<dbReference type="InterPro" id="IPR047057">
    <property type="entry name" value="MerR_fam"/>
</dbReference>
<dbReference type="Gene3D" id="1.10.1660.10">
    <property type="match status" value="1"/>
</dbReference>
<dbReference type="PROSITE" id="PS50937">
    <property type="entry name" value="HTH_MERR_2"/>
    <property type="match status" value="1"/>
</dbReference>
<dbReference type="OrthoDB" id="9806513at2"/>
<evidence type="ECO:0000256" key="1">
    <source>
        <dbReference type="ARBA" id="ARBA00022491"/>
    </source>
</evidence>
<dbReference type="CDD" id="cd00592">
    <property type="entry name" value="HTH_MerR-like"/>
    <property type="match status" value="1"/>
</dbReference>
<keyword evidence="1" id="KW-0678">Repressor</keyword>
<dbReference type="AlphaFoldDB" id="A0A0R2LET4"/>
<dbReference type="SMART" id="SM00422">
    <property type="entry name" value="HTH_MERR"/>
    <property type="match status" value="1"/>
</dbReference>
<evidence type="ECO:0000259" key="5">
    <source>
        <dbReference type="PROSITE" id="PS50937"/>
    </source>
</evidence>
<dbReference type="GO" id="GO:0003700">
    <property type="term" value="F:DNA-binding transcription factor activity"/>
    <property type="evidence" value="ECO:0007669"/>
    <property type="project" value="InterPro"/>
</dbReference>
<sequence>MNTSEFCQAVNTTRDTLRFYDQKEILVPKRTSNNYRFYSENDIQDFRIIHNLQKAGLLLSDIKMILLLKNKPVTKDCHDETLKVIKQKNIEFQKEIDFYKSLQNVTQQMIEVMNDSDNVDLEILIDKLGDVKNSK</sequence>
<keyword evidence="3" id="KW-0238">DNA-binding</keyword>
<reference evidence="6 7" key="1">
    <citation type="journal article" date="2015" name="Genome Announc.">
        <title>Expanding the biotechnology potential of lactobacilli through comparative genomics of 213 strains and associated genera.</title>
        <authorList>
            <person name="Sun Z."/>
            <person name="Harris H.M."/>
            <person name="McCann A."/>
            <person name="Guo C."/>
            <person name="Argimon S."/>
            <person name="Zhang W."/>
            <person name="Yang X."/>
            <person name="Jeffery I.B."/>
            <person name="Cooney J.C."/>
            <person name="Kagawa T.F."/>
            <person name="Liu W."/>
            <person name="Song Y."/>
            <person name="Salvetti E."/>
            <person name="Wrobel A."/>
            <person name="Rasinkangas P."/>
            <person name="Parkhill J."/>
            <person name="Rea M.C."/>
            <person name="O'Sullivan O."/>
            <person name="Ritari J."/>
            <person name="Douillard F.P."/>
            <person name="Paul Ross R."/>
            <person name="Yang R."/>
            <person name="Briner A.E."/>
            <person name="Felis G.E."/>
            <person name="de Vos W.M."/>
            <person name="Barrangou R."/>
            <person name="Klaenhammer T.R."/>
            <person name="Caufield P.W."/>
            <person name="Cui Y."/>
            <person name="Zhang H."/>
            <person name="O'Toole P.W."/>
        </authorList>
    </citation>
    <scope>NUCLEOTIDE SEQUENCE [LARGE SCALE GENOMIC DNA]</scope>
    <source>
        <strain evidence="6 7">DSM 24716</strain>
    </source>
</reference>
<evidence type="ECO:0000256" key="3">
    <source>
        <dbReference type="ARBA" id="ARBA00023125"/>
    </source>
</evidence>
<proteinExistence type="predicted"/>
<dbReference type="GO" id="GO:0003677">
    <property type="term" value="F:DNA binding"/>
    <property type="evidence" value="ECO:0007669"/>
    <property type="project" value="UniProtKB-KW"/>
</dbReference>
<dbReference type="Proteomes" id="UP000051006">
    <property type="component" value="Unassembled WGS sequence"/>
</dbReference>
<gene>
    <name evidence="6" type="ORF">IV57_GL000903</name>
</gene>
<evidence type="ECO:0000256" key="2">
    <source>
        <dbReference type="ARBA" id="ARBA00023015"/>
    </source>
</evidence>
<keyword evidence="2" id="KW-0805">Transcription regulation</keyword>
<dbReference type="PANTHER" id="PTHR30204:SF69">
    <property type="entry name" value="MERR-FAMILY TRANSCRIPTIONAL REGULATOR"/>
    <property type="match status" value="1"/>
</dbReference>
<accession>A0A0R2LET4</accession>